<feature type="region of interest" description="Disordered" evidence="1">
    <location>
        <begin position="65"/>
        <end position="145"/>
    </location>
</feature>
<dbReference type="GeneID" id="87878216"/>
<evidence type="ECO:0000313" key="3">
    <source>
        <dbReference type="Proteomes" id="UP001285908"/>
    </source>
</evidence>
<feature type="compositionally biased region" description="Low complexity" evidence="1">
    <location>
        <begin position="21"/>
        <end position="35"/>
    </location>
</feature>
<evidence type="ECO:0000256" key="1">
    <source>
        <dbReference type="SAM" id="MobiDB-lite"/>
    </source>
</evidence>
<accession>A0AAJ0MLY1</accession>
<proteinExistence type="predicted"/>
<feature type="compositionally biased region" description="Polar residues" evidence="1">
    <location>
        <begin position="86"/>
        <end position="95"/>
    </location>
</feature>
<feature type="region of interest" description="Disordered" evidence="1">
    <location>
        <begin position="1"/>
        <end position="52"/>
    </location>
</feature>
<comment type="caution">
    <text evidence="2">The sequence shown here is derived from an EMBL/GenBank/DDBJ whole genome shotgun (WGS) entry which is preliminary data.</text>
</comment>
<name>A0AAJ0MLY1_9PEZI</name>
<evidence type="ECO:0000313" key="2">
    <source>
        <dbReference type="EMBL" id="KAK3484979.1"/>
    </source>
</evidence>
<dbReference type="Proteomes" id="UP001285908">
    <property type="component" value="Unassembled WGS sequence"/>
</dbReference>
<reference evidence="2 3" key="1">
    <citation type="journal article" date="2023" name="Mol. Phylogenet. Evol.">
        <title>Genome-scale phylogeny and comparative genomics of the fungal order Sordariales.</title>
        <authorList>
            <person name="Hensen N."/>
            <person name="Bonometti L."/>
            <person name="Westerberg I."/>
            <person name="Brannstrom I.O."/>
            <person name="Guillou S."/>
            <person name="Cros-Aarteil S."/>
            <person name="Calhoun S."/>
            <person name="Haridas S."/>
            <person name="Kuo A."/>
            <person name="Mondo S."/>
            <person name="Pangilinan J."/>
            <person name="Riley R."/>
            <person name="LaButti K."/>
            <person name="Andreopoulos B."/>
            <person name="Lipzen A."/>
            <person name="Chen C."/>
            <person name="Yan M."/>
            <person name="Daum C."/>
            <person name="Ng V."/>
            <person name="Clum A."/>
            <person name="Steindorff A."/>
            <person name="Ohm R.A."/>
            <person name="Martin F."/>
            <person name="Silar P."/>
            <person name="Natvig D.O."/>
            <person name="Lalanne C."/>
            <person name="Gautier V."/>
            <person name="Ament-Velasquez S.L."/>
            <person name="Kruys A."/>
            <person name="Hutchinson M.I."/>
            <person name="Powell A.J."/>
            <person name="Barry K."/>
            <person name="Miller A.N."/>
            <person name="Grigoriev I.V."/>
            <person name="Debuchy R."/>
            <person name="Gladieux P."/>
            <person name="Hiltunen Thoren M."/>
            <person name="Johannesson H."/>
        </authorList>
    </citation>
    <scope>NUCLEOTIDE SEQUENCE [LARGE SCALE GENOMIC DNA]</scope>
    <source>
        <strain evidence="2 3">FGSC 10403</strain>
    </source>
</reference>
<gene>
    <name evidence="2" type="ORF">B0T23DRAFT_436919</name>
</gene>
<protein>
    <submittedName>
        <fullName evidence="2">Uncharacterized protein</fullName>
    </submittedName>
</protein>
<dbReference type="RefSeq" id="XP_062688005.1">
    <property type="nucleotide sequence ID" value="XM_062840594.1"/>
</dbReference>
<keyword evidence="3" id="KW-1185">Reference proteome</keyword>
<feature type="compositionally biased region" description="Polar residues" evidence="1">
    <location>
        <begin position="1"/>
        <end position="13"/>
    </location>
</feature>
<dbReference type="AlphaFoldDB" id="A0AAJ0MLY1"/>
<sequence length="311" mass="35027">MSFTADKTSSGLTARQLLGLDDNAARNNSRNDNTNPSLPSHAAYVPDSNRSTCCEDTRRKLALDAPTHENDTGSNGMHPPMVPTTHGPNSDSSQGYRPEPNPTQILSQLQRMLEDEDEDKDRANPLQSTQMQPERTPPPSSSFDREAWLATRPTIADLITPRPLPPPPPIPPPKTYSPLTEFCLRHNSVCCWPCSDGRDKLPALEVYFNQLVNSNKLRYQQLELVDENGKIPERQVWMSSCPVMLCDVCCACLKPWRWGQGCWWAHWWIWVTVDGEGEGEGERGNGRVRALIPGRGGVWNWKKERDAAEWK</sequence>
<dbReference type="EMBL" id="JAULSX010000012">
    <property type="protein sequence ID" value="KAK3484979.1"/>
    <property type="molecule type" value="Genomic_DNA"/>
</dbReference>
<organism evidence="2 3">
    <name type="scientific">Neurospora hispaniola</name>
    <dbReference type="NCBI Taxonomy" id="588809"/>
    <lineage>
        <taxon>Eukaryota</taxon>
        <taxon>Fungi</taxon>
        <taxon>Dikarya</taxon>
        <taxon>Ascomycota</taxon>
        <taxon>Pezizomycotina</taxon>
        <taxon>Sordariomycetes</taxon>
        <taxon>Sordariomycetidae</taxon>
        <taxon>Sordariales</taxon>
        <taxon>Sordariaceae</taxon>
        <taxon>Neurospora</taxon>
    </lineage>
</organism>